<reference evidence="1" key="2">
    <citation type="journal article" date="2015" name="Data Brief">
        <title>Shoot transcriptome of the giant reed, Arundo donax.</title>
        <authorList>
            <person name="Barrero R.A."/>
            <person name="Guerrero F.D."/>
            <person name="Moolhuijzen P."/>
            <person name="Goolsby J.A."/>
            <person name="Tidwell J."/>
            <person name="Bellgard S.E."/>
            <person name="Bellgard M.I."/>
        </authorList>
    </citation>
    <scope>NUCLEOTIDE SEQUENCE</scope>
    <source>
        <tissue evidence="1">Shoot tissue taken approximately 20 cm above the soil surface</tissue>
    </source>
</reference>
<dbReference type="AlphaFoldDB" id="A0A0A9GFP5"/>
<dbReference type="EMBL" id="GBRH01175642">
    <property type="protein sequence ID" value="JAE22254.1"/>
    <property type="molecule type" value="Transcribed_RNA"/>
</dbReference>
<sequence length="116" mass="13385">MLQSHLLFLSILPCKGSIRTKSPSGLACTKRKRDAPTLKISQRGVETCCCYVEGQFQAAWQRQFHKPWTEAHNNLCRPNMPILIFFETQISFLYRTVGYTKLCLLLKLQSYKDLAD</sequence>
<proteinExistence type="predicted"/>
<reference evidence="1" key="1">
    <citation type="submission" date="2014-09" db="EMBL/GenBank/DDBJ databases">
        <authorList>
            <person name="Magalhaes I.L.F."/>
            <person name="Oliveira U."/>
            <person name="Santos F.R."/>
            <person name="Vidigal T.H.D.A."/>
            <person name="Brescovit A.D."/>
            <person name="Santos A.J."/>
        </authorList>
    </citation>
    <scope>NUCLEOTIDE SEQUENCE</scope>
    <source>
        <tissue evidence="1">Shoot tissue taken approximately 20 cm above the soil surface</tissue>
    </source>
</reference>
<protein>
    <submittedName>
        <fullName evidence="1">Uncharacterized protein</fullName>
    </submittedName>
</protein>
<accession>A0A0A9GFP5</accession>
<organism evidence="1">
    <name type="scientific">Arundo donax</name>
    <name type="common">Giant reed</name>
    <name type="synonym">Donax arundinaceus</name>
    <dbReference type="NCBI Taxonomy" id="35708"/>
    <lineage>
        <taxon>Eukaryota</taxon>
        <taxon>Viridiplantae</taxon>
        <taxon>Streptophyta</taxon>
        <taxon>Embryophyta</taxon>
        <taxon>Tracheophyta</taxon>
        <taxon>Spermatophyta</taxon>
        <taxon>Magnoliopsida</taxon>
        <taxon>Liliopsida</taxon>
        <taxon>Poales</taxon>
        <taxon>Poaceae</taxon>
        <taxon>PACMAD clade</taxon>
        <taxon>Arundinoideae</taxon>
        <taxon>Arundineae</taxon>
        <taxon>Arundo</taxon>
    </lineage>
</organism>
<name>A0A0A9GFP5_ARUDO</name>
<evidence type="ECO:0000313" key="1">
    <source>
        <dbReference type="EMBL" id="JAE22254.1"/>
    </source>
</evidence>